<dbReference type="Pfam" id="PF00028">
    <property type="entry name" value="Cadherin"/>
    <property type="match status" value="4"/>
</dbReference>
<dbReference type="CDD" id="cd11304">
    <property type="entry name" value="Cadherin_repeat"/>
    <property type="match status" value="4"/>
</dbReference>
<keyword evidence="7 9" id="KW-0472">Membrane</keyword>
<keyword evidence="11" id="KW-1185">Reference proteome</keyword>
<evidence type="ECO:0000259" key="10">
    <source>
        <dbReference type="PROSITE" id="PS50268"/>
    </source>
</evidence>
<keyword evidence="4" id="KW-0677">Repeat</keyword>
<keyword evidence="5 8" id="KW-0106">Calcium</keyword>
<dbReference type="PANTHER" id="PTHR24027:SF422">
    <property type="entry name" value="CADHERIN DOMAIN-CONTAINING PROTEIN"/>
    <property type="match status" value="1"/>
</dbReference>
<dbReference type="SMART" id="SM00112">
    <property type="entry name" value="CA"/>
    <property type="match status" value="5"/>
</dbReference>
<keyword evidence="3" id="KW-0732">Signal</keyword>
<comment type="subcellular location">
    <subcellularLocation>
        <location evidence="1">Membrane</location>
        <topology evidence="1">Single-pass membrane protein</topology>
    </subcellularLocation>
</comment>
<evidence type="ECO:0000313" key="11">
    <source>
        <dbReference type="Proteomes" id="UP000694865"/>
    </source>
</evidence>
<dbReference type="InterPro" id="IPR015919">
    <property type="entry name" value="Cadherin-like_sf"/>
</dbReference>
<protein>
    <submittedName>
        <fullName evidence="12">Cadherin-related family member 1-like</fullName>
    </submittedName>
</protein>
<feature type="domain" description="Cadherin" evidence="10">
    <location>
        <begin position="189"/>
        <end position="307"/>
    </location>
</feature>
<evidence type="ECO:0000256" key="3">
    <source>
        <dbReference type="ARBA" id="ARBA00022729"/>
    </source>
</evidence>
<sequence length="612" mass="67267">MYLCAGEIIYTLIASDPDGDCITFGVQDGSEYFDVNDQTCTEAKVKLTKAFDYEVETDITVYIVNVNDHSPEFIGSPYVTYVFEDTSEGTMIYSVTVIDNDVGSSGGCTITITNLDDYDGMFYINSSVVAEKTTVADIYLTGTLDFESLRVYKLNLFAEDFGTDPGPLSSSATLYVNVKDVQDMPPKFIGLPYYADVPENQPVNTSVMEVLAVDGDLGVPQRIRYGIASGQNEADLFWVETITDSGKGVLYTSVPLDREAVGIDGGIIAFNLTAIEIDQYNQPLSTITTFTRVTILVLDENDGTPYFDQSYYNGSIQENSQMNRKILNIIMIVKDSDSTVEMASFELKIINNAVASEAFYVSPDKALFSTHAVIKVRNPDYLDFESVQLFNFQVLAYDLSEEGLSSTADVTIHVMDMNDNSPIFTQDEYWGNVHKKSPAGTSILQISATDMDSGVNAEIVYSITDVVPPTDSFIVNRSTGVIGLKDTLDSKTSTDEYTLTVMARDRGYPSHSTTALCIISVLICKCYEAAESETIIESMPTDASTGNESTEYTVFIIVVVIVCSIFALAVVVIAVLLIDIRRKLYLNKNLSQPSRQISGTVIHNDEVALQET</sequence>
<feature type="domain" description="Cadherin" evidence="10">
    <location>
        <begin position="74"/>
        <end position="188"/>
    </location>
</feature>
<accession>A0ABM0MQH4</accession>
<dbReference type="InterPro" id="IPR002126">
    <property type="entry name" value="Cadherin-like_dom"/>
</dbReference>
<keyword evidence="6 9" id="KW-1133">Transmembrane helix</keyword>
<evidence type="ECO:0000256" key="8">
    <source>
        <dbReference type="PROSITE-ProRule" id="PRU00043"/>
    </source>
</evidence>
<organism evidence="11 12">
    <name type="scientific">Saccoglossus kowalevskii</name>
    <name type="common">Acorn worm</name>
    <dbReference type="NCBI Taxonomy" id="10224"/>
    <lineage>
        <taxon>Eukaryota</taxon>
        <taxon>Metazoa</taxon>
        <taxon>Hemichordata</taxon>
        <taxon>Enteropneusta</taxon>
        <taxon>Harrimaniidae</taxon>
        <taxon>Saccoglossus</taxon>
    </lineage>
</organism>
<dbReference type="PRINTS" id="PR00205">
    <property type="entry name" value="CADHERIN"/>
</dbReference>
<dbReference type="InterPro" id="IPR039808">
    <property type="entry name" value="Cadherin"/>
</dbReference>
<evidence type="ECO:0000256" key="9">
    <source>
        <dbReference type="SAM" id="Phobius"/>
    </source>
</evidence>
<evidence type="ECO:0000256" key="7">
    <source>
        <dbReference type="ARBA" id="ARBA00023136"/>
    </source>
</evidence>
<evidence type="ECO:0000256" key="1">
    <source>
        <dbReference type="ARBA" id="ARBA00004167"/>
    </source>
</evidence>
<evidence type="ECO:0000256" key="6">
    <source>
        <dbReference type="ARBA" id="ARBA00022989"/>
    </source>
</evidence>
<keyword evidence="2 9" id="KW-0812">Transmembrane</keyword>
<dbReference type="SUPFAM" id="SSF49313">
    <property type="entry name" value="Cadherin-like"/>
    <property type="match status" value="4"/>
</dbReference>
<gene>
    <name evidence="12" type="primary">LOC102805666</name>
</gene>
<dbReference type="PROSITE" id="PS50268">
    <property type="entry name" value="CADHERIN_2"/>
    <property type="match status" value="4"/>
</dbReference>
<evidence type="ECO:0000313" key="12">
    <source>
        <dbReference type="RefSeq" id="XP_006822265.1"/>
    </source>
</evidence>
<feature type="domain" description="Cadherin" evidence="10">
    <location>
        <begin position="425"/>
        <end position="542"/>
    </location>
</feature>
<evidence type="ECO:0000256" key="2">
    <source>
        <dbReference type="ARBA" id="ARBA00022692"/>
    </source>
</evidence>
<dbReference type="InterPro" id="IPR020894">
    <property type="entry name" value="Cadherin_CS"/>
</dbReference>
<feature type="transmembrane region" description="Helical" evidence="9">
    <location>
        <begin position="552"/>
        <end position="578"/>
    </location>
</feature>
<reference evidence="12" key="1">
    <citation type="submission" date="2025-08" db="UniProtKB">
        <authorList>
            <consortium name="RefSeq"/>
        </authorList>
    </citation>
    <scope>IDENTIFICATION</scope>
    <source>
        <tissue evidence="12">Testes</tissue>
    </source>
</reference>
<name>A0ABM0MQH4_SACKO</name>
<feature type="domain" description="Cadherin" evidence="10">
    <location>
        <begin position="308"/>
        <end position="424"/>
    </location>
</feature>
<dbReference type="RefSeq" id="XP_006822265.1">
    <property type="nucleotide sequence ID" value="XM_006822202.1"/>
</dbReference>
<dbReference type="PROSITE" id="PS00232">
    <property type="entry name" value="CADHERIN_1"/>
    <property type="match status" value="1"/>
</dbReference>
<evidence type="ECO:0000256" key="5">
    <source>
        <dbReference type="ARBA" id="ARBA00022837"/>
    </source>
</evidence>
<evidence type="ECO:0000256" key="4">
    <source>
        <dbReference type="ARBA" id="ARBA00022737"/>
    </source>
</evidence>
<proteinExistence type="predicted"/>
<dbReference type="Gene3D" id="2.60.40.60">
    <property type="entry name" value="Cadherins"/>
    <property type="match status" value="4"/>
</dbReference>
<dbReference type="Proteomes" id="UP000694865">
    <property type="component" value="Unplaced"/>
</dbReference>
<dbReference type="PANTHER" id="PTHR24027">
    <property type="entry name" value="CADHERIN-23"/>
    <property type="match status" value="1"/>
</dbReference>
<dbReference type="GeneID" id="102805666"/>